<evidence type="ECO:0000256" key="1">
    <source>
        <dbReference type="SAM" id="Phobius"/>
    </source>
</evidence>
<keyword evidence="1" id="KW-1133">Transmembrane helix</keyword>
<dbReference type="EMBL" id="JBGMDY010000002">
    <property type="protein sequence ID" value="KAL2345228.1"/>
    <property type="molecule type" value="Genomic_DNA"/>
</dbReference>
<dbReference type="Proteomes" id="UP001603857">
    <property type="component" value="Unassembled WGS sequence"/>
</dbReference>
<dbReference type="InterPro" id="IPR016095">
    <property type="entry name" value="Ribosomal_uL1_3-a/b-sand"/>
</dbReference>
<accession>A0ABD1NCB4</accession>
<proteinExistence type="predicted"/>
<sequence length="115" mass="13599">MYVGRFEKLDKNKRLVKKLAKKCHAFLASQAVIKQIPRFLLSSCFPFYSLLLWSCRIVLMFPVFVISLVLKFSLSCYEEIVLFVLASLNVFYGMHWDLWRTIDHILCISPHHCRE</sequence>
<dbReference type="InterPro" id="IPR023674">
    <property type="entry name" value="Ribosomal_uL1-like"/>
</dbReference>
<evidence type="ECO:0000313" key="2">
    <source>
        <dbReference type="EMBL" id="KAL2345228.1"/>
    </source>
</evidence>
<evidence type="ECO:0000313" key="3">
    <source>
        <dbReference type="Proteomes" id="UP001603857"/>
    </source>
</evidence>
<dbReference type="SUPFAM" id="SSF56808">
    <property type="entry name" value="Ribosomal protein L1"/>
    <property type="match status" value="1"/>
</dbReference>
<keyword evidence="3" id="KW-1185">Reference proteome</keyword>
<feature type="transmembrane region" description="Helical" evidence="1">
    <location>
        <begin position="77"/>
        <end position="94"/>
    </location>
</feature>
<comment type="caution">
    <text evidence="2">The sequence shown here is derived from an EMBL/GenBank/DDBJ whole genome shotgun (WGS) entry which is preliminary data.</text>
</comment>
<organism evidence="2 3">
    <name type="scientific">Flemingia macrophylla</name>
    <dbReference type="NCBI Taxonomy" id="520843"/>
    <lineage>
        <taxon>Eukaryota</taxon>
        <taxon>Viridiplantae</taxon>
        <taxon>Streptophyta</taxon>
        <taxon>Embryophyta</taxon>
        <taxon>Tracheophyta</taxon>
        <taxon>Spermatophyta</taxon>
        <taxon>Magnoliopsida</taxon>
        <taxon>eudicotyledons</taxon>
        <taxon>Gunneridae</taxon>
        <taxon>Pentapetalae</taxon>
        <taxon>rosids</taxon>
        <taxon>fabids</taxon>
        <taxon>Fabales</taxon>
        <taxon>Fabaceae</taxon>
        <taxon>Papilionoideae</taxon>
        <taxon>50 kb inversion clade</taxon>
        <taxon>NPAAA clade</taxon>
        <taxon>indigoferoid/millettioid clade</taxon>
        <taxon>Phaseoleae</taxon>
        <taxon>Flemingia</taxon>
    </lineage>
</organism>
<keyword evidence="1" id="KW-0472">Membrane</keyword>
<dbReference type="Gene3D" id="3.40.50.790">
    <property type="match status" value="1"/>
</dbReference>
<keyword evidence="1" id="KW-0812">Transmembrane</keyword>
<dbReference type="AlphaFoldDB" id="A0ABD1NCB4"/>
<feature type="transmembrane region" description="Helical" evidence="1">
    <location>
        <begin position="47"/>
        <end position="70"/>
    </location>
</feature>
<gene>
    <name evidence="2" type="ORF">Fmac_006513</name>
</gene>
<name>A0ABD1NCB4_9FABA</name>
<reference evidence="2 3" key="1">
    <citation type="submission" date="2024-08" db="EMBL/GenBank/DDBJ databases">
        <title>Insights into the chromosomal genome structure of Flemingia macrophylla.</title>
        <authorList>
            <person name="Ding Y."/>
            <person name="Zhao Y."/>
            <person name="Bi W."/>
            <person name="Wu M."/>
            <person name="Zhao G."/>
            <person name="Gong Y."/>
            <person name="Li W."/>
            <person name="Zhang P."/>
        </authorList>
    </citation>
    <scope>NUCLEOTIDE SEQUENCE [LARGE SCALE GENOMIC DNA]</scope>
    <source>
        <strain evidence="2">DYQJB</strain>
        <tissue evidence="2">Leaf</tissue>
    </source>
</reference>
<protein>
    <submittedName>
        <fullName evidence="2">Uncharacterized protein</fullName>
    </submittedName>
</protein>